<sequence>MWDTADEDGLDYVNKHFVHQVCMRPGEVNDSPIWNTYIKPLVDPFVEDRSDFRYCDEDEFHELIWKVWSDAGVDNDVTIEHELELSVGTSAARGSRIDFLVHHDDSHKVGVEVKAAGWWSSEVVQEQLVRYAETGEVDTMLLLTADADLAEIDWPRELEVPLFIVLLTGRRGRL</sequence>
<organism evidence="1 2">
    <name type="scientific">Nocardia vinacea</name>
    <dbReference type="NCBI Taxonomy" id="96468"/>
    <lineage>
        <taxon>Bacteria</taxon>
        <taxon>Bacillati</taxon>
        <taxon>Actinomycetota</taxon>
        <taxon>Actinomycetes</taxon>
        <taxon>Mycobacteriales</taxon>
        <taxon>Nocardiaceae</taxon>
        <taxon>Nocardia</taxon>
    </lineage>
</organism>
<evidence type="ECO:0008006" key="3">
    <source>
        <dbReference type="Google" id="ProtNLM"/>
    </source>
</evidence>
<name>A0ABZ1Z398_9NOCA</name>
<dbReference type="Proteomes" id="UP001432062">
    <property type="component" value="Chromosome"/>
</dbReference>
<dbReference type="EMBL" id="CP109441">
    <property type="protein sequence ID" value="WUV49993.1"/>
    <property type="molecule type" value="Genomic_DNA"/>
</dbReference>
<reference evidence="1" key="1">
    <citation type="submission" date="2022-10" db="EMBL/GenBank/DDBJ databases">
        <title>The complete genomes of actinobacterial strains from the NBC collection.</title>
        <authorList>
            <person name="Joergensen T.S."/>
            <person name="Alvarez Arevalo M."/>
            <person name="Sterndorff E.B."/>
            <person name="Faurdal D."/>
            <person name="Vuksanovic O."/>
            <person name="Mourched A.-S."/>
            <person name="Charusanti P."/>
            <person name="Shaw S."/>
            <person name="Blin K."/>
            <person name="Weber T."/>
        </authorList>
    </citation>
    <scope>NUCLEOTIDE SEQUENCE</scope>
    <source>
        <strain evidence="1">NBC_01482</strain>
    </source>
</reference>
<dbReference type="RefSeq" id="WP_329414758.1">
    <property type="nucleotide sequence ID" value="NZ_CP109441.1"/>
</dbReference>
<accession>A0ABZ1Z398</accession>
<protein>
    <recommendedName>
        <fullName evidence="3">DUF4143 domain-containing protein</fullName>
    </recommendedName>
</protein>
<keyword evidence="2" id="KW-1185">Reference proteome</keyword>
<evidence type="ECO:0000313" key="1">
    <source>
        <dbReference type="EMBL" id="WUV49993.1"/>
    </source>
</evidence>
<gene>
    <name evidence="1" type="ORF">OG563_18425</name>
</gene>
<proteinExistence type="predicted"/>
<evidence type="ECO:0000313" key="2">
    <source>
        <dbReference type="Proteomes" id="UP001432062"/>
    </source>
</evidence>